<evidence type="ECO:0000259" key="1">
    <source>
        <dbReference type="Pfam" id="PF06985"/>
    </source>
</evidence>
<protein>
    <submittedName>
        <fullName evidence="2">Heterokaryon incompatibility</fullName>
    </submittedName>
</protein>
<feature type="non-terminal residue" evidence="2">
    <location>
        <position position="158"/>
    </location>
</feature>
<gene>
    <name evidence="2" type="ORF">EK21DRAFT_76212</name>
</gene>
<dbReference type="PANTHER" id="PTHR24148:SF73">
    <property type="entry name" value="HET DOMAIN PROTEIN (AFU_ORTHOLOGUE AFUA_8G01020)"/>
    <property type="match status" value="1"/>
</dbReference>
<proteinExistence type="predicted"/>
<feature type="domain" description="Heterokaryon incompatibility" evidence="1">
    <location>
        <begin position="16"/>
        <end position="154"/>
    </location>
</feature>
<dbReference type="PANTHER" id="PTHR24148">
    <property type="entry name" value="ANKYRIN REPEAT DOMAIN-CONTAINING PROTEIN 39 HOMOLOG-RELATED"/>
    <property type="match status" value="1"/>
</dbReference>
<comment type="caution">
    <text evidence="2">The sequence shown here is derived from an EMBL/GenBank/DDBJ whole genome shotgun (WGS) entry which is preliminary data.</text>
</comment>
<dbReference type="OrthoDB" id="194358at2759"/>
<reference evidence="2" key="1">
    <citation type="journal article" date="2020" name="Stud. Mycol.">
        <title>101 Dothideomycetes genomes: a test case for predicting lifestyles and emergence of pathogens.</title>
        <authorList>
            <person name="Haridas S."/>
            <person name="Albert R."/>
            <person name="Binder M."/>
            <person name="Bloem J."/>
            <person name="Labutti K."/>
            <person name="Salamov A."/>
            <person name="Andreopoulos B."/>
            <person name="Baker S."/>
            <person name="Barry K."/>
            <person name="Bills G."/>
            <person name="Bluhm B."/>
            <person name="Cannon C."/>
            <person name="Castanera R."/>
            <person name="Culley D."/>
            <person name="Daum C."/>
            <person name="Ezra D."/>
            <person name="Gonzalez J."/>
            <person name="Henrissat B."/>
            <person name="Kuo A."/>
            <person name="Liang C."/>
            <person name="Lipzen A."/>
            <person name="Lutzoni F."/>
            <person name="Magnuson J."/>
            <person name="Mondo S."/>
            <person name="Nolan M."/>
            <person name="Ohm R."/>
            <person name="Pangilinan J."/>
            <person name="Park H.-J."/>
            <person name="Ramirez L."/>
            <person name="Alfaro M."/>
            <person name="Sun H."/>
            <person name="Tritt A."/>
            <person name="Yoshinaga Y."/>
            <person name="Zwiers L.-H."/>
            <person name="Turgeon B."/>
            <person name="Goodwin S."/>
            <person name="Spatafora J."/>
            <person name="Crous P."/>
            <person name="Grigoriev I."/>
        </authorList>
    </citation>
    <scope>NUCLEOTIDE SEQUENCE</scope>
    <source>
        <strain evidence="2">CBS 110217</strain>
    </source>
</reference>
<evidence type="ECO:0000313" key="2">
    <source>
        <dbReference type="EMBL" id="KAF2025543.1"/>
    </source>
</evidence>
<keyword evidence="3" id="KW-1185">Reference proteome</keyword>
<dbReference type="EMBL" id="ML978263">
    <property type="protein sequence ID" value="KAF2025543.1"/>
    <property type="molecule type" value="Genomic_DNA"/>
</dbReference>
<evidence type="ECO:0000313" key="3">
    <source>
        <dbReference type="Proteomes" id="UP000799777"/>
    </source>
</evidence>
<dbReference type="Proteomes" id="UP000799777">
    <property type="component" value="Unassembled WGS sequence"/>
</dbReference>
<dbReference type="InterPro" id="IPR052895">
    <property type="entry name" value="HetReg/Transcr_Mod"/>
</dbReference>
<name>A0A9P4GZ51_9PLEO</name>
<dbReference type="InterPro" id="IPR010730">
    <property type="entry name" value="HET"/>
</dbReference>
<accession>A0A9P4GZ51</accession>
<dbReference type="Pfam" id="PF06985">
    <property type="entry name" value="HET"/>
    <property type="match status" value="1"/>
</dbReference>
<dbReference type="AlphaFoldDB" id="A0A9P4GZ51"/>
<organism evidence="2 3">
    <name type="scientific">Setomelanomma holmii</name>
    <dbReference type="NCBI Taxonomy" id="210430"/>
    <lineage>
        <taxon>Eukaryota</taxon>
        <taxon>Fungi</taxon>
        <taxon>Dikarya</taxon>
        <taxon>Ascomycota</taxon>
        <taxon>Pezizomycotina</taxon>
        <taxon>Dothideomycetes</taxon>
        <taxon>Pleosporomycetidae</taxon>
        <taxon>Pleosporales</taxon>
        <taxon>Pleosporineae</taxon>
        <taxon>Phaeosphaeriaceae</taxon>
        <taxon>Setomelanomma</taxon>
    </lineage>
</organism>
<sequence>MKCSLETYNYNTCPDYWALSYTWGPETPSHVILVNGRRFCVRQNLFNFMKSFRSPYNNHFYLWIDQVCINQEDIPERNSQVRCMGQYYSRAVCVLTWLGIGTELELAAMARIQQVDIVNVPPAKYQEPNSLDHLRGYRSIIANHYFERLWVVQEMARA</sequence>